<dbReference type="InterPro" id="IPR013427">
    <property type="entry name" value="Haem-bd_dom_put"/>
</dbReference>
<dbReference type="InterPro" id="IPR036909">
    <property type="entry name" value="Cyt_c-like_dom_sf"/>
</dbReference>
<dbReference type="SUPFAM" id="SSF46626">
    <property type="entry name" value="Cytochrome c"/>
    <property type="match status" value="1"/>
</dbReference>
<comment type="caution">
    <text evidence="6">The sequence shown here is derived from an EMBL/GenBank/DDBJ whole genome shotgun (WGS) entry which is preliminary data.</text>
</comment>
<dbReference type="NCBIfam" id="TIGR02603">
    <property type="entry name" value="CxxCH_TIGR02603"/>
    <property type="match status" value="1"/>
</dbReference>
<organism evidence="6 7">
    <name type="scientific">Roseiconus nitratireducens</name>
    <dbReference type="NCBI Taxonomy" id="2605748"/>
    <lineage>
        <taxon>Bacteria</taxon>
        <taxon>Pseudomonadati</taxon>
        <taxon>Planctomycetota</taxon>
        <taxon>Planctomycetia</taxon>
        <taxon>Pirellulales</taxon>
        <taxon>Pirellulaceae</taxon>
        <taxon>Roseiconus</taxon>
    </lineage>
</organism>
<accession>A0A5M6DHR1</accession>
<evidence type="ECO:0000256" key="1">
    <source>
        <dbReference type="ARBA" id="ARBA00022617"/>
    </source>
</evidence>
<dbReference type="SUPFAM" id="SSF48371">
    <property type="entry name" value="ARM repeat"/>
    <property type="match status" value="1"/>
</dbReference>
<dbReference type="InterPro" id="IPR011041">
    <property type="entry name" value="Quinoprot_gluc/sorb_DH_b-prop"/>
</dbReference>
<dbReference type="InterPro" id="IPR055557">
    <property type="entry name" value="DUF7133"/>
</dbReference>
<dbReference type="InterPro" id="IPR013428">
    <property type="entry name" value="Membrane-bound_put_N"/>
</dbReference>
<dbReference type="RefSeq" id="WP_150074168.1">
    <property type="nucleotide sequence ID" value="NZ_VWOX01000001.1"/>
</dbReference>
<feature type="domain" description="Cytochrome c" evidence="5">
    <location>
        <begin position="743"/>
        <end position="881"/>
    </location>
</feature>
<dbReference type="GO" id="GO:0020037">
    <property type="term" value="F:heme binding"/>
    <property type="evidence" value="ECO:0007669"/>
    <property type="project" value="InterPro"/>
</dbReference>
<sequence length="897" mass="99101">MLTNAHHRLHRPWVIFWFALPFFVAREQICRSDQPQLADPRLRLTLFAEDPEIRTPIGLAVADDDRLFVIESHTHHPPEDYPGPSSDRIKVFDDRDADGHADSVTVVADGLHQAMNLAFSPEGRLFVVCARQVFELLDRDGDGIFETQSEVLRLETKERYAHNCLLAITFDRDGWMYVARGNTASKAYRLVAADGAAVAGYGDGGSVVRCRPDGSELAEFATGFWNPFDLDFDRWGRLLLLDNDPDARGPNRLVHVIRGGDYGYRSLFGGDGTHPYQGWDGRLPGTLPFLAGTGEAPCGLIDCQRTSFPSDYGNSVLATIWNENSVQRFEMNANTGEVTGRSVLISGGTDFRPVAIDSDRNGNVYLTDWVLVDYPNHGRGRIWRISTDSNVERIHPLRSFDGYQTNSAERQIAAIKAFDGARLVEWLAGTEASNPMLDHVAVMRLAEPQMEHFRKRCGSGNVRQRMAALLSGKRAHLGDVGQVRQFLTDPDPRIRQAALIWAGDTLDLSLAVELQRVIEITPVTPELFATYLATVEILQPDFVTTYRQRRADAAKSIPRTLDPDVLIHVAKDPAMDASVRAQAIERFDDPTCQREQAFLRQLLDVDADSDAQTLVIAAMKGLSRIEQTAGQSVRKALIEIAADASRSAVIRCEALALVDASGQQVADPETKSALRHLLDASPLEVAVQAARTLRHWDQTVHEGSAAADLSRLRPAVRKALQPEPKDDRPESISRWREVLAQGGDAMLGRHVFFNPRVGCSKCHRLDGRGGTLGPGLGSVSVSKSRRQIIDSILDPSAEFPPQYQAWMVLTTDGQIHRGLQLDHKAGGAIVLTLEDGQNRRFDGDEIEAYRALSDSLMPSGLSETMTVDELRDLIAFLESVGHEPASSDPDASPKRSN</sequence>
<dbReference type="EMBL" id="VWOX01000001">
    <property type="protein sequence ID" value="KAA5547061.1"/>
    <property type="molecule type" value="Genomic_DNA"/>
</dbReference>
<dbReference type="SUPFAM" id="SSF50952">
    <property type="entry name" value="Soluble quinoprotein glucose dehydrogenase"/>
    <property type="match status" value="1"/>
</dbReference>
<dbReference type="InterPro" id="IPR011042">
    <property type="entry name" value="6-blade_b-propeller_TolB-like"/>
</dbReference>
<dbReference type="GO" id="GO:0046872">
    <property type="term" value="F:metal ion binding"/>
    <property type="evidence" value="ECO:0007669"/>
    <property type="project" value="UniProtKB-KW"/>
</dbReference>
<dbReference type="Gene3D" id="2.120.10.30">
    <property type="entry name" value="TolB, C-terminal domain"/>
    <property type="match status" value="1"/>
</dbReference>
<gene>
    <name evidence="6" type="ORF">FYK55_01185</name>
</gene>
<dbReference type="Proteomes" id="UP000324479">
    <property type="component" value="Unassembled WGS sequence"/>
</dbReference>
<dbReference type="PROSITE" id="PS51007">
    <property type="entry name" value="CYTC"/>
    <property type="match status" value="1"/>
</dbReference>
<evidence type="ECO:0000259" key="5">
    <source>
        <dbReference type="PROSITE" id="PS51007"/>
    </source>
</evidence>
<dbReference type="GO" id="GO:0009055">
    <property type="term" value="F:electron transfer activity"/>
    <property type="evidence" value="ECO:0007669"/>
    <property type="project" value="InterPro"/>
</dbReference>
<evidence type="ECO:0000256" key="2">
    <source>
        <dbReference type="ARBA" id="ARBA00022723"/>
    </source>
</evidence>
<name>A0A5M6DHR1_9BACT</name>
<evidence type="ECO:0000256" key="4">
    <source>
        <dbReference type="PROSITE-ProRule" id="PRU00433"/>
    </source>
</evidence>
<reference evidence="6 7" key="1">
    <citation type="submission" date="2019-08" db="EMBL/GenBank/DDBJ databases">
        <authorList>
            <person name="Dhanesh K."/>
            <person name="Kumar G."/>
            <person name="Sasikala C."/>
            <person name="Venkata Ramana C."/>
        </authorList>
    </citation>
    <scope>NUCLEOTIDE SEQUENCE [LARGE SCALE GENOMIC DNA]</scope>
    <source>
        <strain evidence="6 7">JC645</strain>
    </source>
</reference>
<keyword evidence="7" id="KW-1185">Reference proteome</keyword>
<keyword evidence="2 4" id="KW-0479">Metal-binding</keyword>
<keyword evidence="3 4" id="KW-0408">Iron</keyword>
<dbReference type="PANTHER" id="PTHR33546">
    <property type="entry name" value="LARGE, MULTIFUNCTIONAL SECRETED PROTEIN-RELATED"/>
    <property type="match status" value="1"/>
</dbReference>
<dbReference type="PANTHER" id="PTHR33546:SF1">
    <property type="entry name" value="LARGE, MULTIFUNCTIONAL SECRETED PROTEIN"/>
    <property type="match status" value="1"/>
</dbReference>
<evidence type="ECO:0000313" key="7">
    <source>
        <dbReference type="Proteomes" id="UP000324479"/>
    </source>
</evidence>
<keyword evidence="1 4" id="KW-0349">Heme</keyword>
<dbReference type="InterPro" id="IPR009056">
    <property type="entry name" value="Cyt_c-like_dom"/>
</dbReference>
<dbReference type="Pfam" id="PF23500">
    <property type="entry name" value="DUF7133"/>
    <property type="match status" value="1"/>
</dbReference>
<evidence type="ECO:0000256" key="3">
    <source>
        <dbReference type="ARBA" id="ARBA00023004"/>
    </source>
</evidence>
<dbReference type="InterPro" id="IPR016024">
    <property type="entry name" value="ARM-type_fold"/>
</dbReference>
<dbReference type="AlphaFoldDB" id="A0A5M6DHR1"/>
<dbReference type="NCBIfam" id="TIGR02604">
    <property type="entry name" value="Piru_Ver_Nterm"/>
    <property type="match status" value="1"/>
</dbReference>
<dbReference type="Gene3D" id="1.10.760.10">
    <property type="entry name" value="Cytochrome c-like domain"/>
    <property type="match status" value="1"/>
</dbReference>
<protein>
    <submittedName>
        <fullName evidence="6">Dehydrogenase</fullName>
    </submittedName>
</protein>
<proteinExistence type="predicted"/>
<evidence type="ECO:0000313" key="6">
    <source>
        <dbReference type="EMBL" id="KAA5547061.1"/>
    </source>
</evidence>